<dbReference type="OrthoDB" id="6516566at2759"/>
<dbReference type="PANTHER" id="PTHR12587:SF14">
    <property type="entry name" value="AT31531P"/>
    <property type="match status" value="1"/>
</dbReference>
<gene>
    <name evidence="5" type="ORF">ANCDUO_00076</name>
</gene>
<feature type="region of interest" description="Disordered" evidence="3">
    <location>
        <begin position="111"/>
        <end position="141"/>
    </location>
</feature>
<sequence length="141" mass="16072">MKSVLETVSVLNEQVGAQKEKIRDLEALLTLKRNSLTSTEELLQDKYHYVGDCSELESKKLNLMEEVSSLKLKFATLEQQKNETEKKLKMSQNEMDHVNQSMHGMVVQNQLRSQAGIGNDRPSLLPALKESQGAKQSQWQR</sequence>
<proteinExistence type="predicted"/>
<evidence type="ECO:0000313" key="5">
    <source>
        <dbReference type="EMBL" id="KIH69581.1"/>
    </source>
</evidence>
<dbReference type="GO" id="GO:0048786">
    <property type="term" value="C:presynaptic active zone"/>
    <property type="evidence" value="ECO:0007669"/>
    <property type="project" value="TreeGrafter"/>
</dbReference>
<dbReference type="EMBL" id="KN726137">
    <property type="protein sequence ID" value="KIH69581.1"/>
    <property type="molecule type" value="Genomic_DNA"/>
</dbReference>
<dbReference type="PANTHER" id="PTHR12587">
    <property type="entry name" value="LAR INTERACTING PROTEIN LIP -RELATED PROTEIN"/>
    <property type="match status" value="1"/>
</dbReference>
<evidence type="ECO:0000259" key="4">
    <source>
        <dbReference type="Pfam" id="PF26022"/>
    </source>
</evidence>
<feature type="domain" description="Liprin-beta-1/2 coiled-coil" evidence="4">
    <location>
        <begin position="7"/>
        <end position="103"/>
    </location>
</feature>
<dbReference type="Pfam" id="PF26022">
    <property type="entry name" value="CC_Liprin_beta"/>
    <property type="match status" value="1"/>
</dbReference>
<keyword evidence="2" id="KW-0175">Coiled coil</keyword>
<evidence type="ECO:0000313" key="6">
    <source>
        <dbReference type="Proteomes" id="UP000054047"/>
    </source>
</evidence>
<dbReference type="Proteomes" id="UP000054047">
    <property type="component" value="Unassembled WGS sequence"/>
</dbReference>
<feature type="coiled-coil region" evidence="2">
    <location>
        <begin position="53"/>
        <end position="101"/>
    </location>
</feature>
<organism evidence="5 6">
    <name type="scientific">Ancylostoma duodenale</name>
    <dbReference type="NCBI Taxonomy" id="51022"/>
    <lineage>
        <taxon>Eukaryota</taxon>
        <taxon>Metazoa</taxon>
        <taxon>Ecdysozoa</taxon>
        <taxon>Nematoda</taxon>
        <taxon>Chromadorea</taxon>
        <taxon>Rhabditida</taxon>
        <taxon>Rhabditina</taxon>
        <taxon>Rhabditomorpha</taxon>
        <taxon>Strongyloidea</taxon>
        <taxon>Ancylostomatidae</taxon>
        <taxon>Ancylostomatinae</taxon>
        <taxon>Ancylostoma</taxon>
    </lineage>
</organism>
<dbReference type="GO" id="GO:0007528">
    <property type="term" value="P:neuromuscular junction development"/>
    <property type="evidence" value="ECO:0007669"/>
    <property type="project" value="TreeGrafter"/>
</dbReference>
<evidence type="ECO:0000256" key="2">
    <source>
        <dbReference type="SAM" id="Coils"/>
    </source>
</evidence>
<name>A0A0C2HJ16_9BILA</name>
<accession>A0A0C2HJ16</accession>
<reference evidence="5 6" key="1">
    <citation type="submission" date="2013-12" db="EMBL/GenBank/DDBJ databases">
        <title>Draft genome of the parsitic nematode Ancylostoma duodenale.</title>
        <authorList>
            <person name="Mitreva M."/>
        </authorList>
    </citation>
    <scope>NUCLEOTIDE SEQUENCE [LARGE SCALE GENOMIC DNA]</scope>
    <source>
        <strain evidence="5 6">Zhejiang</strain>
    </source>
</reference>
<dbReference type="InterPro" id="IPR058914">
    <property type="entry name" value="LIPB1/2_CC"/>
</dbReference>
<protein>
    <recommendedName>
        <fullName evidence="4">Liprin-beta-1/2 coiled-coil domain-containing protein</fullName>
    </recommendedName>
</protein>
<dbReference type="InterPro" id="IPR029515">
    <property type="entry name" value="Liprin"/>
</dbReference>
<keyword evidence="6" id="KW-1185">Reference proteome</keyword>
<dbReference type="AlphaFoldDB" id="A0A0C2HJ16"/>
<keyword evidence="1" id="KW-0677">Repeat</keyword>
<evidence type="ECO:0000256" key="1">
    <source>
        <dbReference type="ARBA" id="ARBA00022737"/>
    </source>
</evidence>
<evidence type="ECO:0000256" key="3">
    <source>
        <dbReference type="SAM" id="MobiDB-lite"/>
    </source>
</evidence>